<evidence type="ECO:0000313" key="3">
    <source>
        <dbReference type="Proteomes" id="UP000185210"/>
    </source>
</evidence>
<keyword evidence="1" id="KW-1133">Transmembrane helix</keyword>
<evidence type="ECO:0000256" key="1">
    <source>
        <dbReference type="SAM" id="Phobius"/>
    </source>
</evidence>
<gene>
    <name evidence="2" type="ORF">SAMEA2070301_03571</name>
</gene>
<name>A0AB38D2F4_9MYCO</name>
<proteinExistence type="predicted"/>
<reference evidence="2 3" key="1">
    <citation type="submission" date="2016-11" db="EMBL/GenBank/DDBJ databases">
        <authorList>
            <consortium name="Pathogen Informatics"/>
        </authorList>
    </citation>
    <scope>NUCLEOTIDE SEQUENCE [LARGE SCALE GENOMIC DNA]</scope>
    <source>
        <strain evidence="2 3">104</strain>
    </source>
</reference>
<organism evidence="2 3">
    <name type="scientific">Mycobacteroides abscessus subsp. abscessus</name>
    <dbReference type="NCBI Taxonomy" id="1185650"/>
    <lineage>
        <taxon>Bacteria</taxon>
        <taxon>Bacillati</taxon>
        <taxon>Actinomycetota</taxon>
        <taxon>Actinomycetes</taxon>
        <taxon>Mycobacteriales</taxon>
        <taxon>Mycobacteriaceae</taxon>
        <taxon>Mycobacteroides</taxon>
        <taxon>Mycobacteroides abscessus</taxon>
    </lineage>
</organism>
<protein>
    <submittedName>
        <fullName evidence="2">Uncharacterized protein</fullName>
    </submittedName>
</protein>
<dbReference type="AlphaFoldDB" id="A0AB38D2F4"/>
<accession>A0AB38D2F4</accession>
<dbReference type="Proteomes" id="UP000185210">
    <property type="component" value="Unassembled WGS sequence"/>
</dbReference>
<evidence type="ECO:0000313" key="2">
    <source>
        <dbReference type="EMBL" id="SIB35943.1"/>
    </source>
</evidence>
<feature type="transmembrane region" description="Helical" evidence="1">
    <location>
        <begin position="33"/>
        <end position="54"/>
    </location>
</feature>
<comment type="caution">
    <text evidence="2">The sequence shown here is derived from an EMBL/GenBank/DDBJ whole genome shotgun (WGS) entry which is preliminary data.</text>
</comment>
<dbReference type="EMBL" id="FSHM01000005">
    <property type="protein sequence ID" value="SIB35943.1"/>
    <property type="molecule type" value="Genomic_DNA"/>
</dbReference>
<keyword evidence="1" id="KW-0472">Membrane</keyword>
<keyword evidence="1" id="KW-0812">Transmembrane</keyword>
<sequence length="63" mass="6588">MRLNPKLPTTLIAVGSVLMIVASVVGVISGSSLLFVCGTAVVGVMCLAISIYLYRKLPSGNHR</sequence>
<feature type="transmembrane region" description="Helical" evidence="1">
    <location>
        <begin position="7"/>
        <end position="27"/>
    </location>
</feature>